<dbReference type="Proteomes" id="UP000501421">
    <property type="component" value="Chromosome"/>
</dbReference>
<dbReference type="AlphaFoldDB" id="A0A679FL09"/>
<proteinExistence type="predicted"/>
<gene>
    <name evidence="2" type="ORF">GsuE55_18910</name>
</gene>
<evidence type="ECO:0000313" key="2">
    <source>
        <dbReference type="EMBL" id="BBW97058.1"/>
    </source>
</evidence>
<dbReference type="EMBL" id="AP022557">
    <property type="protein sequence ID" value="BBW97058.1"/>
    <property type="molecule type" value="Genomic_DNA"/>
</dbReference>
<protein>
    <recommendedName>
        <fullName evidence="4">Spore coat protein</fullName>
    </recommendedName>
</protein>
<evidence type="ECO:0000256" key="1">
    <source>
        <dbReference type="SAM" id="MobiDB-lite"/>
    </source>
</evidence>
<accession>A0A679FL09</accession>
<keyword evidence="3" id="KW-1185">Reference proteome</keyword>
<dbReference type="RefSeq" id="WP_033018824.1">
    <property type="nucleotide sequence ID" value="NZ_AP022557.1"/>
</dbReference>
<evidence type="ECO:0008006" key="4">
    <source>
        <dbReference type="Google" id="ProtNLM"/>
    </source>
</evidence>
<feature type="compositionally biased region" description="Basic residues" evidence="1">
    <location>
        <begin position="78"/>
        <end position="88"/>
    </location>
</feature>
<reference evidence="3" key="1">
    <citation type="journal article" date="2020" name="Microbiol. Resour. Announc.">
        <title>Complete Genome Sequence of Geobacillus sp. Strain E55-1, Isolated from Mine Geyser in Japan.</title>
        <authorList>
            <person name="Miyazaki K."/>
            <person name="Hase E."/>
            <person name="Tokito N."/>
        </authorList>
    </citation>
    <scope>NUCLEOTIDE SEQUENCE [LARGE SCALE GENOMIC DNA]</scope>
    <source>
        <strain evidence="3">E55-1</strain>
    </source>
</reference>
<feature type="compositionally biased region" description="Basic and acidic residues" evidence="1">
    <location>
        <begin position="64"/>
        <end position="73"/>
    </location>
</feature>
<organism evidence="2 3">
    <name type="scientific">Geobacillus subterraneus</name>
    <dbReference type="NCBI Taxonomy" id="129338"/>
    <lineage>
        <taxon>Bacteria</taxon>
        <taxon>Bacillati</taxon>
        <taxon>Bacillota</taxon>
        <taxon>Bacilli</taxon>
        <taxon>Bacillales</taxon>
        <taxon>Anoxybacillaceae</taxon>
        <taxon>Geobacillus</taxon>
    </lineage>
</organism>
<name>A0A679FL09_9BACL</name>
<sequence length="88" mass="10246">MTEPSFSPDLPQRQLLQLLVEKTLKKHGVTAKQVQLTAEEKEQIRQMVQQLQAQVQQYLESLEQRVTEHDVDPNTHTPTKKQGRKTKK</sequence>
<evidence type="ECO:0000313" key="3">
    <source>
        <dbReference type="Proteomes" id="UP000501421"/>
    </source>
</evidence>
<feature type="region of interest" description="Disordered" evidence="1">
    <location>
        <begin position="64"/>
        <end position="88"/>
    </location>
</feature>